<evidence type="ECO:0000259" key="5">
    <source>
        <dbReference type="PROSITE" id="PS50237"/>
    </source>
</evidence>
<sequence>MDRQSKGSQRNSIQEAARNLMSLLGSELEVNSQQQTPPQQKALQQQTQPPQSVQQEMARSFPGFFNRATARGRKRFHSPCRVASSSAKSVTLQFFMLSENTDRTPTATHELKLLLAGMGRRTITLPESADHCEISRLLTSQYPKLANISGGWLLYKALGGSGQRKLSAIPPEAEGYNGQFLKSMTGGGKNIIYIIPLQDAIDTSPLPLDAPEFEKMPKAACRVCRNSMPLQVLAVHVKSCMDQPSSGDDFESTPDVTVVAENIPAEAPPGTSNSTAACPVCQVEYPLDYLQIHASLCGESLEETPVSKSTEGVVENLDDVIRAIGDAVTMDDKTFDIIVSRQNMLERGLVQWQRQKKASPTNQLQVTFLGEAGVDTGALRKEFLTGMVAGIEERFFEKGTHGRRPKYSMSDLDKGHFRSVGEIMAASLAQGGPAPNFMMLWCYKFLCTGSLDLHKNDVGDEEYKDLLSRVDEATEITIDELSEEILNCGYTGLITLGKKDEIIRYAVGNVY</sequence>
<dbReference type="InterPro" id="IPR000569">
    <property type="entry name" value="HECT_dom"/>
</dbReference>
<feature type="compositionally biased region" description="Polar residues" evidence="4">
    <location>
        <begin position="1"/>
        <end position="14"/>
    </location>
</feature>
<reference evidence="6 7" key="1">
    <citation type="submission" date="2019-06" db="EMBL/GenBank/DDBJ databases">
        <title>A chromosome-scale genome assembly of the European perch, Perca fluviatilis.</title>
        <authorList>
            <person name="Roques C."/>
            <person name="Zahm M."/>
            <person name="Cabau C."/>
            <person name="Klopp C."/>
            <person name="Bouchez O."/>
            <person name="Donnadieu C."/>
            <person name="Kuhl H."/>
            <person name="Gislard M."/>
            <person name="Guendouz S."/>
            <person name="Journot L."/>
            <person name="Haffray P."/>
            <person name="Bestin A."/>
            <person name="Morvezen R."/>
            <person name="Feron R."/>
            <person name="Wen M."/>
            <person name="Jouanno E."/>
            <person name="Herpin A."/>
            <person name="Schartl M."/>
            <person name="Postlethwait J."/>
            <person name="Schaerlinger B."/>
            <person name="Chardard D."/>
            <person name="Lecocq T."/>
            <person name="Poncet C."/>
            <person name="Jaffrelo L."/>
            <person name="Lampietro C."/>
            <person name="Guiguen Y."/>
        </authorList>
    </citation>
    <scope>NUCLEOTIDE SEQUENCE [LARGE SCALE GENOMIC DNA]</scope>
    <source>
        <tissue evidence="6">Blood</tissue>
    </source>
</reference>
<gene>
    <name evidence="6" type="ORF">PFLUV_G00051330</name>
</gene>
<comment type="caution">
    <text evidence="3">Lacks conserved residue(s) required for the propagation of feature annotation.</text>
</comment>
<evidence type="ECO:0000256" key="4">
    <source>
        <dbReference type="SAM" id="MobiDB-lite"/>
    </source>
</evidence>
<dbReference type="AlphaFoldDB" id="A0A6A5ES65"/>
<dbReference type="EMBL" id="VHII01000004">
    <property type="protein sequence ID" value="KAF1392297.1"/>
    <property type="molecule type" value="Genomic_DNA"/>
</dbReference>
<accession>A0A6A5ES65</accession>
<evidence type="ECO:0000256" key="1">
    <source>
        <dbReference type="ARBA" id="ARBA00022679"/>
    </source>
</evidence>
<keyword evidence="7" id="KW-1185">Reference proteome</keyword>
<keyword evidence="2 3" id="KW-0833">Ubl conjugation pathway</keyword>
<evidence type="ECO:0000313" key="6">
    <source>
        <dbReference type="EMBL" id="KAF1392297.1"/>
    </source>
</evidence>
<dbReference type="SUPFAM" id="SSF56204">
    <property type="entry name" value="Hect, E3 ligase catalytic domain"/>
    <property type="match status" value="1"/>
</dbReference>
<evidence type="ECO:0000256" key="3">
    <source>
        <dbReference type="PROSITE-ProRule" id="PRU00104"/>
    </source>
</evidence>
<dbReference type="Gene3D" id="3.90.1750.10">
    <property type="entry name" value="Hect, E3 ligase catalytic domains"/>
    <property type="match status" value="1"/>
</dbReference>
<name>A0A6A5ES65_PERFL</name>
<dbReference type="GO" id="GO:0004842">
    <property type="term" value="F:ubiquitin-protein transferase activity"/>
    <property type="evidence" value="ECO:0007669"/>
    <property type="project" value="InterPro"/>
</dbReference>
<proteinExistence type="predicted"/>
<keyword evidence="1" id="KW-0808">Transferase</keyword>
<dbReference type="PROSITE" id="PS50237">
    <property type="entry name" value="HECT"/>
    <property type="match status" value="1"/>
</dbReference>
<feature type="compositionally biased region" description="Low complexity" evidence="4">
    <location>
        <begin position="33"/>
        <end position="55"/>
    </location>
</feature>
<dbReference type="Proteomes" id="UP000465112">
    <property type="component" value="Chromosome 4"/>
</dbReference>
<feature type="domain" description="HECT" evidence="5">
    <location>
        <begin position="356"/>
        <end position="384"/>
    </location>
</feature>
<feature type="region of interest" description="Disordered" evidence="4">
    <location>
        <begin position="1"/>
        <end position="56"/>
    </location>
</feature>
<dbReference type="InterPro" id="IPR035983">
    <property type="entry name" value="Hect_E3_ubiquitin_ligase"/>
</dbReference>
<organism evidence="6 7">
    <name type="scientific">Perca fluviatilis</name>
    <name type="common">European perch</name>
    <dbReference type="NCBI Taxonomy" id="8168"/>
    <lineage>
        <taxon>Eukaryota</taxon>
        <taxon>Metazoa</taxon>
        <taxon>Chordata</taxon>
        <taxon>Craniata</taxon>
        <taxon>Vertebrata</taxon>
        <taxon>Euteleostomi</taxon>
        <taxon>Actinopterygii</taxon>
        <taxon>Neopterygii</taxon>
        <taxon>Teleostei</taxon>
        <taxon>Neoteleostei</taxon>
        <taxon>Acanthomorphata</taxon>
        <taxon>Eupercaria</taxon>
        <taxon>Perciformes</taxon>
        <taxon>Percoidei</taxon>
        <taxon>Percidae</taxon>
        <taxon>Percinae</taxon>
        <taxon>Perca</taxon>
    </lineage>
</organism>
<evidence type="ECO:0000313" key="7">
    <source>
        <dbReference type="Proteomes" id="UP000465112"/>
    </source>
</evidence>
<evidence type="ECO:0000256" key="2">
    <source>
        <dbReference type="ARBA" id="ARBA00022786"/>
    </source>
</evidence>
<comment type="caution">
    <text evidence="6">The sequence shown here is derived from an EMBL/GenBank/DDBJ whole genome shotgun (WGS) entry which is preliminary data.</text>
</comment>
<protein>
    <recommendedName>
        <fullName evidence="5">HECT domain-containing protein</fullName>
    </recommendedName>
</protein>